<dbReference type="Proteomes" id="UP001327560">
    <property type="component" value="Chromosome 5"/>
</dbReference>
<gene>
    <name evidence="3" type="ORF">Cni_G16501</name>
</gene>
<dbReference type="Pfam" id="PF13968">
    <property type="entry name" value="DUF4220"/>
    <property type="match status" value="1"/>
</dbReference>
<dbReference type="EMBL" id="CP136894">
    <property type="protein sequence ID" value="WOL07754.1"/>
    <property type="molecule type" value="Genomic_DNA"/>
</dbReference>
<sequence length="448" mass="52267">MVFVAGVIKYGERTLSLWSASMDHLRDSMLQEKELYSWLPQLPRVEIKQKRRSHKISASSILKHLIEAQRPPTSSDGDGQVAGEITERKIIVLAYNYFRTFKRLILDLKLSSQDLHESQTFFQDQHRTAHQAFQVVEVELSFLHDVLHTKAAYVVSFIGLFTREVMLVSVILALVFFHNIEKHGFNEADVTINYVLLGAAILLELANYLIMYSEWAIIRFQDFKLMSLLVAVRKLFLLNGITERWSNSVRQYSLTDDGIKNLIFKELKNNEKNDMRLGYSRGDQVLGKDDYINLDWSVKKEFDESILLWHIATHLCYHTDDSQVNIDAYSTEDELIEKMQKRIREDVVHLQNIWNAMWGNSHDLESAKKDGEQEPDHREISKKLSHYMMYLLVCQPVLLPPGFGKIRFRDTCAQVQEYFASNHFEHEAKKLQQLNKKKVKVEMLEKLA</sequence>
<evidence type="ECO:0000313" key="3">
    <source>
        <dbReference type="EMBL" id="WOL07754.1"/>
    </source>
</evidence>
<protein>
    <recommendedName>
        <fullName evidence="2">DUF4220 domain-containing protein</fullName>
    </recommendedName>
</protein>
<feature type="transmembrane region" description="Helical" evidence="1">
    <location>
        <begin position="192"/>
        <end position="211"/>
    </location>
</feature>
<feature type="transmembrane region" description="Helical" evidence="1">
    <location>
        <begin position="151"/>
        <end position="180"/>
    </location>
</feature>
<dbReference type="AlphaFoldDB" id="A0AAQ3QE94"/>
<dbReference type="InterPro" id="IPR025315">
    <property type="entry name" value="DUF4220"/>
</dbReference>
<reference evidence="3 4" key="1">
    <citation type="submission" date="2023-10" db="EMBL/GenBank/DDBJ databases">
        <title>Chromosome-scale genome assembly provides insights into flower coloration mechanisms of Canna indica.</title>
        <authorList>
            <person name="Li C."/>
        </authorList>
    </citation>
    <scope>NUCLEOTIDE SEQUENCE [LARGE SCALE GENOMIC DNA]</scope>
    <source>
        <tissue evidence="3">Flower</tissue>
    </source>
</reference>
<dbReference type="PANTHER" id="PTHR31325">
    <property type="entry name" value="OS01G0798800 PROTEIN-RELATED"/>
    <property type="match status" value="1"/>
</dbReference>
<evidence type="ECO:0000256" key="1">
    <source>
        <dbReference type="SAM" id="Phobius"/>
    </source>
</evidence>
<keyword evidence="1" id="KW-0812">Transmembrane</keyword>
<proteinExistence type="predicted"/>
<evidence type="ECO:0000313" key="4">
    <source>
        <dbReference type="Proteomes" id="UP001327560"/>
    </source>
</evidence>
<accession>A0AAQ3QE94</accession>
<keyword evidence="1" id="KW-1133">Transmembrane helix</keyword>
<feature type="domain" description="DUF4220" evidence="2">
    <location>
        <begin position="2"/>
        <end position="255"/>
    </location>
</feature>
<keyword evidence="4" id="KW-1185">Reference proteome</keyword>
<name>A0AAQ3QE94_9LILI</name>
<organism evidence="3 4">
    <name type="scientific">Canna indica</name>
    <name type="common">Indian-shot</name>
    <dbReference type="NCBI Taxonomy" id="4628"/>
    <lineage>
        <taxon>Eukaryota</taxon>
        <taxon>Viridiplantae</taxon>
        <taxon>Streptophyta</taxon>
        <taxon>Embryophyta</taxon>
        <taxon>Tracheophyta</taxon>
        <taxon>Spermatophyta</taxon>
        <taxon>Magnoliopsida</taxon>
        <taxon>Liliopsida</taxon>
        <taxon>Zingiberales</taxon>
        <taxon>Cannaceae</taxon>
        <taxon>Canna</taxon>
    </lineage>
</organism>
<keyword evidence="1" id="KW-0472">Membrane</keyword>
<evidence type="ECO:0000259" key="2">
    <source>
        <dbReference type="Pfam" id="PF13968"/>
    </source>
</evidence>